<dbReference type="CDD" id="cd06225">
    <property type="entry name" value="HAMP"/>
    <property type="match status" value="1"/>
</dbReference>
<evidence type="ECO:0000256" key="1">
    <source>
        <dbReference type="ARBA" id="ARBA00000085"/>
    </source>
</evidence>
<evidence type="ECO:0000256" key="3">
    <source>
        <dbReference type="ARBA" id="ARBA00012438"/>
    </source>
</evidence>
<dbReference type="PANTHER" id="PTHR45436:SF5">
    <property type="entry name" value="SENSOR HISTIDINE KINASE TRCS"/>
    <property type="match status" value="1"/>
</dbReference>
<evidence type="ECO:0000313" key="15">
    <source>
        <dbReference type="EMBL" id="ORW67949.1"/>
    </source>
</evidence>
<comment type="subcellular location">
    <subcellularLocation>
        <location evidence="2">Cell membrane</location>
    </subcellularLocation>
</comment>
<dbReference type="PROSITE" id="PS50109">
    <property type="entry name" value="HIS_KIN"/>
    <property type="match status" value="1"/>
</dbReference>
<comment type="caution">
    <text evidence="15">The sequence shown here is derived from an EMBL/GenBank/DDBJ whole genome shotgun (WGS) entry which is preliminary data.</text>
</comment>
<feature type="domain" description="Histidine kinase" evidence="13">
    <location>
        <begin position="277"/>
        <end position="495"/>
    </location>
</feature>
<dbReference type="InterPro" id="IPR036097">
    <property type="entry name" value="HisK_dim/P_sf"/>
</dbReference>
<protein>
    <recommendedName>
        <fullName evidence="3">histidine kinase</fullName>
        <ecNumber evidence="3">2.7.13.3</ecNumber>
    </recommendedName>
</protein>
<dbReference type="PROSITE" id="PS50885">
    <property type="entry name" value="HAMP"/>
    <property type="match status" value="1"/>
</dbReference>
<feature type="region of interest" description="Disordered" evidence="11">
    <location>
        <begin position="91"/>
        <end position="150"/>
    </location>
</feature>
<dbReference type="InterPro" id="IPR005467">
    <property type="entry name" value="His_kinase_dom"/>
</dbReference>
<keyword evidence="7" id="KW-0418">Kinase</keyword>
<evidence type="ECO:0000259" key="13">
    <source>
        <dbReference type="PROSITE" id="PS50109"/>
    </source>
</evidence>
<dbReference type="InterPro" id="IPR003594">
    <property type="entry name" value="HATPase_dom"/>
</dbReference>
<dbReference type="Gene3D" id="3.30.565.10">
    <property type="entry name" value="Histidine kinase-like ATPase, C-terminal domain"/>
    <property type="match status" value="1"/>
</dbReference>
<dbReference type="InterPro" id="IPR050428">
    <property type="entry name" value="TCS_sensor_his_kinase"/>
</dbReference>
<dbReference type="EC" id="2.7.13.3" evidence="3"/>
<evidence type="ECO:0000256" key="6">
    <source>
        <dbReference type="ARBA" id="ARBA00022692"/>
    </source>
</evidence>
<evidence type="ECO:0000313" key="16">
    <source>
        <dbReference type="Proteomes" id="UP000193087"/>
    </source>
</evidence>
<feature type="transmembrane region" description="Helical" evidence="12">
    <location>
        <begin position="181"/>
        <end position="200"/>
    </location>
</feature>
<evidence type="ECO:0000256" key="4">
    <source>
        <dbReference type="ARBA" id="ARBA00022553"/>
    </source>
</evidence>
<dbReference type="Pfam" id="PF02518">
    <property type="entry name" value="HATPase_c"/>
    <property type="match status" value="1"/>
</dbReference>
<reference evidence="15 16" key="1">
    <citation type="submission" date="2016-01" db="EMBL/GenBank/DDBJ databases">
        <title>The new phylogeny of the genus Mycobacterium.</title>
        <authorList>
            <person name="Tarcisio F."/>
            <person name="Conor M."/>
            <person name="Antonella G."/>
            <person name="Elisabetta G."/>
            <person name="Giulia F.S."/>
            <person name="Sara T."/>
            <person name="Anna F."/>
            <person name="Clotilde B."/>
            <person name="Roberto B."/>
            <person name="Veronica D.S."/>
            <person name="Fabio R."/>
            <person name="Monica P."/>
            <person name="Olivier J."/>
            <person name="Enrico T."/>
            <person name="Nicola S."/>
        </authorList>
    </citation>
    <scope>NUCLEOTIDE SEQUENCE [LARGE SCALE GENOMIC DNA]</scope>
    <source>
        <strain evidence="15 16">DSM 45176</strain>
    </source>
</reference>
<dbReference type="STRING" id="486698.AWC22_27130"/>
<proteinExistence type="predicted"/>
<dbReference type="SMART" id="SM00304">
    <property type="entry name" value="HAMP"/>
    <property type="match status" value="1"/>
</dbReference>
<evidence type="ECO:0000256" key="12">
    <source>
        <dbReference type="SAM" id="Phobius"/>
    </source>
</evidence>
<evidence type="ECO:0000256" key="10">
    <source>
        <dbReference type="ARBA" id="ARBA00023136"/>
    </source>
</evidence>
<dbReference type="PRINTS" id="PR00344">
    <property type="entry name" value="BCTRLSENSOR"/>
</dbReference>
<dbReference type="InterPro" id="IPR036890">
    <property type="entry name" value="HATPase_C_sf"/>
</dbReference>
<keyword evidence="10 12" id="KW-0472">Membrane</keyword>
<dbReference type="GeneID" id="93494432"/>
<dbReference type="SMART" id="SM00388">
    <property type="entry name" value="HisKA"/>
    <property type="match status" value="1"/>
</dbReference>
<feature type="transmembrane region" description="Helical" evidence="12">
    <location>
        <begin position="16"/>
        <end position="41"/>
    </location>
</feature>
<dbReference type="CDD" id="cd00082">
    <property type="entry name" value="HisKA"/>
    <property type="match status" value="1"/>
</dbReference>
<dbReference type="GO" id="GO:0005886">
    <property type="term" value="C:plasma membrane"/>
    <property type="evidence" value="ECO:0007669"/>
    <property type="project" value="UniProtKB-SubCell"/>
</dbReference>
<keyword evidence="9" id="KW-0902">Two-component regulatory system</keyword>
<dbReference type="PANTHER" id="PTHR45436">
    <property type="entry name" value="SENSOR HISTIDINE KINASE YKOH"/>
    <property type="match status" value="1"/>
</dbReference>
<evidence type="ECO:0000256" key="11">
    <source>
        <dbReference type="SAM" id="MobiDB-lite"/>
    </source>
</evidence>
<organism evidence="15 16">
    <name type="scientific">Mycobacterium riyadhense</name>
    <dbReference type="NCBI Taxonomy" id="486698"/>
    <lineage>
        <taxon>Bacteria</taxon>
        <taxon>Bacillati</taxon>
        <taxon>Actinomycetota</taxon>
        <taxon>Actinomycetes</taxon>
        <taxon>Mycobacteriales</taxon>
        <taxon>Mycobacteriaceae</taxon>
        <taxon>Mycobacterium</taxon>
    </lineage>
</organism>
<gene>
    <name evidence="15" type="ORF">AWC22_27130</name>
</gene>
<dbReference type="Pfam" id="PF00672">
    <property type="entry name" value="HAMP"/>
    <property type="match status" value="1"/>
</dbReference>
<dbReference type="Proteomes" id="UP000193087">
    <property type="component" value="Unassembled WGS sequence"/>
</dbReference>
<feature type="domain" description="HAMP" evidence="14">
    <location>
        <begin position="202"/>
        <end position="255"/>
    </location>
</feature>
<comment type="catalytic activity">
    <reaction evidence="1">
        <text>ATP + protein L-histidine = ADP + protein N-phospho-L-histidine.</text>
        <dbReference type="EC" id="2.7.13.3"/>
    </reaction>
</comment>
<dbReference type="InterPro" id="IPR004358">
    <property type="entry name" value="Sig_transdc_His_kin-like_C"/>
</dbReference>
<keyword evidence="6 12" id="KW-0812">Transmembrane</keyword>
<keyword evidence="16" id="KW-1185">Reference proteome</keyword>
<dbReference type="InterPro" id="IPR003660">
    <property type="entry name" value="HAMP_dom"/>
</dbReference>
<dbReference type="CDD" id="cd00075">
    <property type="entry name" value="HATPase"/>
    <property type="match status" value="1"/>
</dbReference>
<feature type="compositionally biased region" description="Pro residues" evidence="11">
    <location>
        <begin position="113"/>
        <end position="144"/>
    </location>
</feature>
<evidence type="ECO:0000256" key="2">
    <source>
        <dbReference type="ARBA" id="ARBA00004236"/>
    </source>
</evidence>
<dbReference type="Gene3D" id="1.10.287.130">
    <property type="match status" value="1"/>
</dbReference>
<dbReference type="RefSeq" id="WP_085252212.1">
    <property type="nucleotide sequence ID" value="NZ_CAJMWI010000001.1"/>
</dbReference>
<dbReference type="OrthoDB" id="9757990at2"/>
<accession>A0A1X2BXV7</accession>
<dbReference type="AlphaFoldDB" id="A0A1X2BXV7"/>
<evidence type="ECO:0000256" key="5">
    <source>
        <dbReference type="ARBA" id="ARBA00022679"/>
    </source>
</evidence>
<evidence type="ECO:0000259" key="14">
    <source>
        <dbReference type="PROSITE" id="PS50885"/>
    </source>
</evidence>
<dbReference type="SUPFAM" id="SSF158472">
    <property type="entry name" value="HAMP domain-like"/>
    <property type="match status" value="1"/>
</dbReference>
<dbReference type="SUPFAM" id="SSF55874">
    <property type="entry name" value="ATPase domain of HSP90 chaperone/DNA topoisomerase II/histidine kinase"/>
    <property type="match status" value="1"/>
</dbReference>
<sequence length="502" mass="52629">MTADSATPTPSLQRRVTLLVVALLAALLVMVGVTIDVSLGLQARRNLHDRLLAATSRADALVAAHTAPELLAAQLNGGSVRALLITTDGATYGDRGVSPNTESGPVVPAWPGDWPPVPPGPHPGPPPPPPGAPRPPFVAPPGLPPQATATAVVHPLPDGSRLILIADTTQTTQVTRQLRQLMIGAGIATLLVAALLLVAVSRAALRPLDRLTTLAKNITTGDRGRRLRPDRTDTELGRAASAFDAMLDALEDSERRAQQAAQAAQRAENATRQFLVDAAHELRTPIAGIHAAAEQLAASAGQHQADPEARGQYRRASLLLSDARRAGRLVADMLDLSRIDAGLPLDIRDTDLAAVVDAEVERTVMLAPQVTVGRTGLPRLMVNADPIRVAQTLSNLLDNARRYTPAGGSITVDLGTGRGVAEVTVTDTGPGVPDDERYRIFERLVRLDAGRARDHGGAGLGLSIARALARAHGGELECLPHNGGAQFRLSLPVAAEPSSPGW</sequence>
<dbReference type="Gene3D" id="6.10.340.10">
    <property type="match status" value="1"/>
</dbReference>
<evidence type="ECO:0000256" key="7">
    <source>
        <dbReference type="ARBA" id="ARBA00022777"/>
    </source>
</evidence>
<dbReference type="InterPro" id="IPR003661">
    <property type="entry name" value="HisK_dim/P_dom"/>
</dbReference>
<keyword evidence="8 12" id="KW-1133">Transmembrane helix</keyword>
<keyword evidence="4" id="KW-0597">Phosphoprotein</keyword>
<dbReference type="GO" id="GO:0000155">
    <property type="term" value="F:phosphorelay sensor kinase activity"/>
    <property type="evidence" value="ECO:0007669"/>
    <property type="project" value="InterPro"/>
</dbReference>
<keyword evidence="5" id="KW-0808">Transferase</keyword>
<evidence type="ECO:0000256" key="8">
    <source>
        <dbReference type="ARBA" id="ARBA00022989"/>
    </source>
</evidence>
<name>A0A1X2BXV7_9MYCO</name>
<dbReference type="EMBL" id="LQPQ01000177">
    <property type="protein sequence ID" value="ORW67949.1"/>
    <property type="molecule type" value="Genomic_DNA"/>
</dbReference>
<dbReference type="SMART" id="SM00387">
    <property type="entry name" value="HATPase_c"/>
    <property type="match status" value="1"/>
</dbReference>
<dbReference type="SUPFAM" id="SSF47384">
    <property type="entry name" value="Homodimeric domain of signal transducing histidine kinase"/>
    <property type="match status" value="1"/>
</dbReference>
<dbReference type="Pfam" id="PF00512">
    <property type="entry name" value="HisKA"/>
    <property type="match status" value="1"/>
</dbReference>
<evidence type="ECO:0000256" key="9">
    <source>
        <dbReference type="ARBA" id="ARBA00023012"/>
    </source>
</evidence>